<feature type="compositionally biased region" description="Acidic residues" evidence="8">
    <location>
        <begin position="232"/>
        <end position="267"/>
    </location>
</feature>
<evidence type="ECO:0000256" key="4">
    <source>
        <dbReference type="ARBA" id="ARBA00011865"/>
    </source>
</evidence>
<feature type="compositionally biased region" description="Acidic residues" evidence="8">
    <location>
        <begin position="165"/>
        <end position="175"/>
    </location>
</feature>
<dbReference type="EMBL" id="MU004452">
    <property type="protein sequence ID" value="KAF2650514.1"/>
    <property type="molecule type" value="Genomic_DNA"/>
</dbReference>
<feature type="compositionally biased region" description="Acidic residues" evidence="8">
    <location>
        <begin position="65"/>
        <end position="81"/>
    </location>
</feature>
<feature type="compositionally biased region" description="Acidic residues" evidence="8">
    <location>
        <begin position="94"/>
        <end position="108"/>
    </location>
</feature>
<feature type="region of interest" description="Disordered" evidence="8">
    <location>
        <begin position="147"/>
        <end position="175"/>
    </location>
</feature>
<comment type="subunit">
    <text evidence="4">Binds to histones H3 and H4.</text>
</comment>
<feature type="compositionally biased region" description="Basic and acidic residues" evidence="8">
    <location>
        <begin position="285"/>
        <end position="301"/>
    </location>
</feature>
<dbReference type="PANTHER" id="PTHR43811:SF19">
    <property type="entry name" value="39 KDA FK506-BINDING NUCLEAR PROTEIN"/>
    <property type="match status" value="1"/>
</dbReference>
<sequence>MASMLPVSVYGLKVPAGGDAIPAALEFPATFRITMAAIDPSAEPQDAASFKSQRSTLKLLREPLVSEDEDDEDDDDYDEHDIDAIKARLAGVISDEDEDMSDSEDSEDEKNGGPSDPVKAKKAKQAALSKKLKEDLEAETMDIDHMTNGVNGKSKGKAKALDADISSDEDDDDLGIDLDDEIEELVVCTLDTEKHYQQTLDITVAQNEAVYFSATGTHDIYLTGNYVIPNDFDQDDEDEDEYDEDGYDLSPDEDELDEISESEEDALDGLKDPRVEEVDTDEEDAPKLVEPKKNKNKRPAESSEIEEDGADLDDLISKSLKPETATTNGEQKLSKKQAKKLKKNDGQAVAAAQEPTKKEQKGQKETPSSDKKKVQFAEKLELGPTGSPKVDQKKGHKTGPRNINGVTVDDKKVGKGRAAKKGDKIEMRYIGKLKNGKQFDANKKGKPFSFKLGVGEVIKGWDVGVVGMTAGGERRLTIPAALAYGKKALPDIPANSDLVFDIKCISVS</sequence>
<dbReference type="PANTHER" id="PTHR43811">
    <property type="entry name" value="FKBP-TYPE PEPTIDYL-PROLYL CIS-TRANS ISOMERASE FKPA"/>
    <property type="match status" value="1"/>
</dbReference>
<dbReference type="PIRSF" id="PIRSF001473">
    <property type="entry name" value="FK506-bp_FPR3"/>
    <property type="match status" value="1"/>
</dbReference>
<dbReference type="Gene3D" id="2.60.120.340">
    <property type="entry name" value="Nucleoplasmin core domain"/>
    <property type="match status" value="1"/>
</dbReference>
<feature type="compositionally biased region" description="Acidic residues" evidence="8">
    <location>
        <begin position="303"/>
        <end position="314"/>
    </location>
</feature>
<feature type="region of interest" description="Disordered" evidence="8">
    <location>
        <begin position="41"/>
        <end position="126"/>
    </location>
</feature>
<gene>
    <name evidence="10" type="ORF">K491DRAFT_638958</name>
</gene>
<evidence type="ECO:0000256" key="1">
    <source>
        <dbReference type="ARBA" id="ARBA00000971"/>
    </source>
</evidence>
<dbReference type="InterPro" id="IPR041232">
    <property type="entry name" value="NPL"/>
</dbReference>
<comment type="similarity">
    <text evidence="3">Belongs to the FKBP-type PPIase family. FKBP3/4 subfamily.</text>
</comment>
<feature type="domain" description="PPIase FKBP-type" evidence="9">
    <location>
        <begin position="422"/>
        <end position="508"/>
    </location>
</feature>
<dbReference type="GO" id="GO:0000785">
    <property type="term" value="C:chromatin"/>
    <property type="evidence" value="ECO:0007669"/>
    <property type="project" value="TreeGrafter"/>
</dbReference>
<evidence type="ECO:0000256" key="7">
    <source>
        <dbReference type="PROSITE-ProRule" id="PRU00277"/>
    </source>
</evidence>
<feature type="region of interest" description="Disordered" evidence="8">
    <location>
        <begin position="229"/>
        <end position="408"/>
    </location>
</feature>
<keyword evidence="5 7" id="KW-0697">Rotamase</keyword>
<dbReference type="GO" id="GO:0005730">
    <property type="term" value="C:nucleolus"/>
    <property type="evidence" value="ECO:0007669"/>
    <property type="project" value="TreeGrafter"/>
</dbReference>
<dbReference type="Pfam" id="PF00254">
    <property type="entry name" value="FKBP_C"/>
    <property type="match status" value="1"/>
</dbReference>
<comment type="catalytic activity">
    <reaction evidence="1 7">
        <text>[protein]-peptidylproline (omega=180) = [protein]-peptidylproline (omega=0)</text>
        <dbReference type="Rhea" id="RHEA:16237"/>
        <dbReference type="Rhea" id="RHEA-COMP:10747"/>
        <dbReference type="Rhea" id="RHEA-COMP:10748"/>
        <dbReference type="ChEBI" id="CHEBI:83833"/>
        <dbReference type="ChEBI" id="CHEBI:83834"/>
        <dbReference type="EC" id="5.2.1.8"/>
    </reaction>
</comment>
<dbReference type="EC" id="5.2.1.8" evidence="7"/>
<dbReference type="GO" id="GO:0003755">
    <property type="term" value="F:peptidyl-prolyl cis-trans isomerase activity"/>
    <property type="evidence" value="ECO:0007669"/>
    <property type="project" value="UniProtKB-KW"/>
</dbReference>
<dbReference type="FunFam" id="3.10.50.40:FF:000006">
    <property type="entry name" value="Peptidyl-prolyl cis-trans isomerase"/>
    <property type="match status" value="1"/>
</dbReference>
<name>A0A6A6SWD7_9PLEO</name>
<dbReference type="Proteomes" id="UP000799324">
    <property type="component" value="Unassembled WGS sequence"/>
</dbReference>
<feature type="compositionally biased region" description="Basic and acidic residues" evidence="8">
    <location>
        <begin position="268"/>
        <end position="277"/>
    </location>
</feature>
<evidence type="ECO:0000256" key="2">
    <source>
        <dbReference type="ARBA" id="ARBA00002221"/>
    </source>
</evidence>
<evidence type="ECO:0000256" key="8">
    <source>
        <dbReference type="SAM" id="MobiDB-lite"/>
    </source>
</evidence>
<evidence type="ECO:0000313" key="11">
    <source>
        <dbReference type="Proteomes" id="UP000799324"/>
    </source>
</evidence>
<keyword evidence="11" id="KW-1185">Reference proteome</keyword>
<keyword evidence="6 7" id="KW-0413">Isomerase</keyword>
<dbReference type="Pfam" id="PF17800">
    <property type="entry name" value="NPL"/>
    <property type="match status" value="1"/>
</dbReference>
<evidence type="ECO:0000256" key="5">
    <source>
        <dbReference type="ARBA" id="ARBA00023110"/>
    </source>
</evidence>
<evidence type="ECO:0000256" key="6">
    <source>
        <dbReference type="ARBA" id="ARBA00023235"/>
    </source>
</evidence>
<dbReference type="AlphaFoldDB" id="A0A6A6SWD7"/>
<evidence type="ECO:0000313" key="10">
    <source>
        <dbReference type="EMBL" id="KAF2650514.1"/>
    </source>
</evidence>
<dbReference type="SUPFAM" id="SSF54534">
    <property type="entry name" value="FKBP-like"/>
    <property type="match status" value="1"/>
</dbReference>
<comment type="function">
    <text evidence="2">PPIase that acts as a histone chaperone. Histone proline isomerase that increases the rate of cis-trans isomerization at prolines on the histone H3 N-terminal tail. Proline isomerization influences H3 methylation thereby regulating gene expression.</text>
</comment>
<feature type="compositionally biased region" description="Basic and acidic residues" evidence="8">
    <location>
        <begin position="355"/>
        <end position="381"/>
    </location>
</feature>
<dbReference type="Gene3D" id="3.10.50.40">
    <property type="match status" value="1"/>
</dbReference>
<dbReference type="InterPro" id="IPR001179">
    <property type="entry name" value="PPIase_FKBP_dom"/>
</dbReference>
<evidence type="ECO:0000256" key="3">
    <source>
        <dbReference type="ARBA" id="ARBA00007838"/>
    </source>
</evidence>
<dbReference type="InterPro" id="IPR046357">
    <property type="entry name" value="PPIase_dom_sf"/>
</dbReference>
<protein>
    <recommendedName>
        <fullName evidence="7">peptidylprolyl isomerase</fullName>
        <ecNumber evidence="7">5.2.1.8</ecNumber>
    </recommendedName>
</protein>
<dbReference type="PROSITE" id="PS50059">
    <property type="entry name" value="FKBP_PPIASE"/>
    <property type="match status" value="1"/>
</dbReference>
<accession>A0A6A6SWD7</accession>
<dbReference type="InterPro" id="IPR023566">
    <property type="entry name" value="PPIase_Fpr3/Fpr4-like"/>
</dbReference>
<evidence type="ECO:0000259" key="9">
    <source>
        <dbReference type="PROSITE" id="PS50059"/>
    </source>
</evidence>
<dbReference type="OrthoDB" id="77911at2759"/>
<organism evidence="10 11">
    <name type="scientific">Lophiostoma macrostomum CBS 122681</name>
    <dbReference type="NCBI Taxonomy" id="1314788"/>
    <lineage>
        <taxon>Eukaryota</taxon>
        <taxon>Fungi</taxon>
        <taxon>Dikarya</taxon>
        <taxon>Ascomycota</taxon>
        <taxon>Pezizomycotina</taxon>
        <taxon>Dothideomycetes</taxon>
        <taxon>Pleosporomycetidae</taxon>
        <taxon>Pleosporales</taxon>
        <taxon>Lophiostomataceae</taxon>
        <taxon>Lophiostoma</taxon>
    </lineage>
</organism>
<reference evidence="10" key="1">
    <citation type="journal article" date="2020" name="Stud. Mycol.">
        <title>101 Dothideomycetes genomes: a test case for predicting lifestyles and emergence of pathogens.</title>
        <authorList>
            <person name="Haridas S."/>
            <person name="Albert R."/>
            <person name="Binder M."/>
            <person name="Bloem J."/>
            <person name="Labutti K."/>
            <person name="Salamov A."/>
            <person name="Andreopoulos B."/>
            <person name="Baker S."/>
            <person name="Barry K."/>
            <person name="Bills G."/>
            <person name="Bluhm B."/>
            <person name="Cannon C."/>
            <person name="Castanera R."/>
            <person name="Culley D."/>
            <person name="Daum C."/>
            <person name="Ezra D."/>
            <person name="Gonzalez J."/>
            <person name="Henrissat B."/>
            <person name="Kuo A."/>
            <person name="Liang C."/>
            <person name="Lipzen A."/>
            <person name="Lutzoni F."/>
            <person name="Magnuson J."/>
            <person name="Mondo S."/>
            <person name="Nolan M."/>
            <person name="Ohm R."/>
            <person name="Pangilinan J."/>
            <person name="Park H.-J."/>
            <person name="Ramirez L."/>
            <person name="Alfaro M."/>
            <person name="Sun H."/>
            <person name="Tritt A."/>
            <person name="Yoshinaga Y."/>
            <person name="Zwiers L.-H."/>
            <person name="Turgeon B."/>
            <person name="Goodwin S."/>
            <person name="Spatafora J."/>
            <person name="Crous P."/>
            <person name="Grigoriev I."/>
        </authorList>
    </citation>
    <scope>NUCLEOTIDE SEQUENCE</scope>
    <source>
        <strain evidence="10">CBS 122681</strain>
    </source>
</reference>
<proteinExistence type="inferred from homology"/>